<protein>
    <submittedName>
        <fullName evidence="2">Uncharacterized protein</fullName>
    </submittedName>
</protein>
<feature type="transmembrane region" description="Helical" evidence="1">
    <location>
        <begin position="48"/>
        <end position="65"/>
    </location>
</feature>
<evidence type="ECO:0000313" key="2">
    <source>
        <dbReference type="EMBL" id="AIR11808.1"/>
    </source>
</evidence>
<proteinExistence type="predicted"/>
<evidence type="ECO:0000256" key="1">
    <source>
        <dbReference type="SAM" id="Phobius"/>
    </source>
</evidence>
<dbReference type="KEGG" id="lsj:LSJ_4031"/>
<feature type="transmembrane region" description="Helical" evidence="1">
    <location>
        <begin position="77"/>
        <end position="99"/>
    </location>
</feature>
<dbReference type="Proteomes" id="UP000029488">
    <property type="component" value="Plasmid pLMP1046"/>
</dbReference>
<accession>A0A089QJ56</accession>
<keyword evidence="1" id="KW-0472">Membrane</keyword>
<dbReference type="EMBL" id="CP007649">
    <property type="protein sequence ID" value="AIR11808.1"/>
    <property type="molecule type" value="Genomic_DNA"/>
</dbReference>
<keyword evidence="1" id="KW-1133">Transmembrane helix</keyword>
<sequence>MIMQNIKVQLFRKGQVKRGIFMGLIEYFFTEIKWWPESYIRNYKVHRLTTILAALLSVKTIYQWWNFLSIILTEKILFVLIMDYLVALCMLLLLAFFILSFKILADDMKKAIILTLVWLISLWGMFIVSIVMLMIKKGSPLYYKNMGSKNNKGSSSTKKKKTKVKLNSTTIDNTNNIPKEKELAEELAPILEDINELVSYHLDKGYDRSSFYQYSGGIITTRPTCEIEFNPETLCLEVEVRMDRHDSSIFSEYPGFREYDIYGYPFYIMEKDYPLIFGMLKRDLDYTSLVHDFQEVIAKYE</sequence>
<reference evidence="2 3" key="1">
    <citation type="journal article" date="2014" name="BMC Genomics">
        <title>Unusual genome complexity in Lactobacillus salivarius JCM1046.</title>
        <authorList>
            <person name="Raftis E.J."/>
            <person name="Forde B.M."/>
            <person name="Claesson M.J."/>
            <person name="O'Toole P.W."/>
        </authorList>
    </citation>
    <scope>NUCLEOTIDE SEQUENCE [LARGE SCALE GENOMIC DNA]</scope>
    <source>
        <strain evidence="2 3">JCM1046</strain>
        <plasmid evidence="2 3">pLMP1046</plasmid>
    </source>
</reference>
<evidence type="ECO:0000313" key="3">
    <source>
        <dbReference type="Proteomes" id="UP000029488"/>
    </source>
</evidence>
<geneLocation type="plasmid" evidence="2 3">
    <name>pLMP1046</name>
</geneLocation>
<dbReference type="AlphaFoldDB" id="A0A089QJ56"/>
<name>A0A089QJ56_9LACO</name>
<organism evidence="2 3">
    <name type="scientific">Ligilactobacillus salivarius</name>
    <dbReference type="NCBI Taxonomy" id="1624"/>
    <lineage>
        <taxon>Bacteria</taxon>
        <taxon>Bacillati</taxon>
        <taxon>Bacillota</taxon>
        <taxon>Bacilli</taxon>
        <taxon>Lactobacillales</taxon>
        <taxon>Lactobacillaceae</taxon>
        <taxon>Ligilactobacillus</taxon>
    </lineage>
</organism>
<feature type="transmembrane region" description="Helical" evidence="1">
    <location>
        <begin position="111"/>
        <end position="135"/>
    </location>
</feature>
<keyword evidence="2" id="KW-0614">Plasmid</keyword>
<gene>
    <name evidence="2" type="ORF">LSJ_4031</name>
</gene>
<keyword evidence="1" id="KW-0812">Transmembrane</keyword>